<evidence type="ECO:0000313" key="4">
    <source>
        <dbReference type="Proteomes" id="UP000784294"/>
    </source>
</evidence>
<evidence type="ECO:0000256" key="2">
    <source>
        <dbReference type="SAM" id="Phobius"/>
    </source>
</evidence>
<dbReference type="AlphaFoldDB" id="A0A3S5CL99"/>
<accession>A0A3S5CL99</accession>
<organism evidence="3 4">
    <name type="scientific">Protopolystoma xenopodis</name>
    <dbReference type="NCBI Taxonomy" id="117903"/>
    <lineage>
        <taxon>Eukaryota</taxon>
        <taxon>Metazoa</taxon>
        <taxon>Spiralia</taxon>
        <taxon>Lophotrochozoa</taxon>
        <taxon>Platyhelminthes</taxon>
        <taxon>Monogenea</taxon>
        <taxon>Polyopisthocotylea</taxon>
        <taxon>Polystomatidea</taxon>
        <taxon>Polystomatidae</taxon>
        <taxon>Protopolystoma</taxon>
    </lineage>
</organism>
<evidence type="ECO:0000313" key="3">
    <source>
        <dbReference type="EMBL" id="VEL17786.1"/>
    </source>
</evidence>
<keyword evidence="2" id="KW-1133">Transmembrane helix</keyword>
<protein>
    <submittedName>
        <fullName evidence="3">Uncharacterized protein</fullName>
    </submittedName>
</protein>
<dbReference type="Proteomes" id="UP000784294">
    <property type="component" value="Unassembled WGS sequence"/>
</dbReference>
<dbReference type="OrthoDB" id="10039049at2759"/>
<name>A0A3S5CL99_9PLAT</name>
<evidence type="ECO:0000256" key="1">
    <source>
        <dbReference type="SAM" id="MobiDB-lite"/>
    </source>
</evidence>
<keyword evidence="4" id="KW-1185">Reference proteome</keyword>
<comment type="caution">
    <text evidence="3">The sequence shown here is derived from an EMBL/GenBank/DDBJ whole genome shotgun (WGS) entry which is preliminary data.</text>
</comment>
<dbReference type="EMBL" id="CAAALY010034140">
    <property type="protein sequence ID" value="VEL17786.1"/>
    <property type="molecule type" value="Genomic_DNA"/>
</dbReference>
<keyword evidence="2" id="KW-0472">Membrane</keyword>
<sequence length="244" mass="26894">MNGGGKIRVRSAKARQTLDEAQSSCEPEEDGPKSQDRKAFPFLSSPTPSILYVCTGKAIKMTYGSCPLFFYYLSFLPSGFLSSCSSSLCPRVDSVTEDSTTTASSEPRPATVPPQKTLVSRESILTNLLKVEHFRALYNLALGLFTLLSTHVIVNDLLKLGARSTWELHIGRLTWYFAGMPQVLVIWTGMLLSAGLVPFYAFYAWVRLRARQPDTGEEGFSKAASHGSLMELSDAMIRFSQLSS</sequence>
<proteinExistence type="predicted"/>
<feature type="compositionally biased region" description="Basic and acidic residues" evidence="1">
    <location>
        <begin position="30"/>
        <end position="39"/>
    </location>
</feature>
<feature type="transmembrane region" description="Helical" evidence="2">
    <location>
        <begin position="174"/>
        <end position="203"/>
    </location>
</feature>
<gene>
    <name evidence="3" type="ORF">PXEA_LOCUS11226</name>
</gene>
<feature type="region of interest" description="Disordered" evidence="1">
    <location>
        <begin position="1"/>
        <end position="41"/>
    </location>
</feature>
<reference evidence="3" key="1">
    <citation type="submission" date="2018-11" db="EMBL/GenBank/DDBJ databases">
        <authorList>
            <consortium name="Pathogen Informatics"/>
        </authorList>
    </citation>
    <scope>NUCLEOTIDE SEQUENCE</scope>
</reference>
<feature type="transmembrane region" description="Helical" evidence="2">
    <location>
        <begin position="136"/>
        <end position="154"/>
    </location>
</feature>
<keyword evidence="2" id="KW-0812">Transmembrane</keyword>